<dbReference type="Gene3D" id="2.40.50.100">
    <property type="match status" value="1"/>
</dbReference>
<gene>
    <name evidence="3" type="ORF">ATN88_21565</name>
</gene>
<dbReference type="STRING" id="294935.ATN88_21565"/>
<reference evidence="3 4" key="1">
    <citation type="submission" date="2015-11" db="EMBL/GenBank/DDBJ databases">
        <title>Genomic Taxonomy of the Vibrionaceae.</title>
        <authorList>
            <person name="Gomez-Gil B."/>
            <person name="Enciso-Ibarra J."/>
        </authorList>
    </citation>
    <scope>NUCLEOTIDE SEQUENCE [LARGE SCALE GENOMIC DNA]</scope>
    <source>
        <strain evidence="3 4">CAIM 912</strain>
    </source>
</reference>
<dbReference type="Proteomes" id="UP000070529">
    <property type="component" value="Unassembled WGS sequence"/>
</dbReference>
<dbReference type="EMBL" id="LNTY01000018">
    <property type="protein sequence ID" value="KXF82647.1"/>
    <property type="molecule type" value="Genomic_DNA"/>
</dbReference>
<sequence length="123" mass="13613">MDDYTITSPVDGIVDSLPWHRGERVNAGMPLAVILSNENAYARVYVPEPKRLALQVGNDIDVRVDGSDTLYSGTVRWIASEPAFTPYFALTESDRTRLMYEMEVSLPSAEFLPVGLPAQVVLP</sequence>
<comment type="caution">
    <text evidence="3">The sequence shown here is derived from an EMBL/GenBank/DDBJ whole genome shotgun (WGS) entry which is preliminary data.</text>
</comment>
<protein>
    <recommendedName>
        <fullName evidence="5">RND efflux pump membrane fusion protein barrel-sandwich domain-containing protein</fullName>
    </recommendedName>
</protein>
<name>A0A135IB12_9GAMM</name>
<evidence type="ECO:0000313" key="4">
    <source>
        <dbReference type="Proteomes" id="UP000070529"/>
    </source>
</evidence>
<dbReference type="PANTHER" id="PTHR32347:SF29">
    <property type="entry name" value="UPF0194 MEMBRANE PROTEIN YBHG"/>
    <property type="match status" value="1"/>
</dbReference>
<dbReference type="GO" id="GO:0030313">
    <property type="term" value="C:cell envelope"/>
    <property type="evidence" value="ECO:0007669"/>
    <property type="project" value="UniProtKB-SubCell"/>
</dbReference>
<accession>A0A135IB12</accession>
<keyword evidence="2" id="KW-0175">Coiled coil</keyword>
<dbReference type="PANTHER" id="PTHR32347">
    <property type="entry name" value="EFFLUX SYSTEM COMPONENT YKNX-RELATED"/>
    <property type="match status" value="1"/>
</dbReference>
<comment type="subcellular location">
    <subcellularLocation>
        <location evidence="1">Cell envelope</location>
    </subcellularLocation>
</comment>
<evidence type="ECO:0000256" key="1">
    <source>
        <dbReference type="ARBA" id="ARBA00004196"/>
    </source>
</evidence>
<organism evidence="3 4">
    <name type="scientific">Enterovibrio coralii</name>
    <dbReference type="NCBI Taxonomy" id="294935"/>
    <lineage>
        <taxon>Bacteria</taxon>
        <taxon>Pseudomonadati</taxon>
        <taxon>Pseudomonadota</taxon>
        <taxon>Gammaproteobacteria</taxon>
        <taxon>Vibrionales</taxon>
        <taxon>Vibrionaceae</taxon>
        <taxon>Enterovibrio</taxon>
    </lineage>
</organism>
<evidence type="ECO:0000313" key="3">
    <source>
        <dbReference type="EMBL" id="KXF82647.1"/>
    </source>
</evidence>
<dbReference type="AlphaFoldDB" id="A0A135IB12"/>
<evidence type="ECO:0008006" key="5">
    <source>
        <dbReference type="Google" id="ProtNLM"/>
    </source>
</evidence>
<dbReference type="InterPro" id="IPR050465">
    <property type="entry name" value="UPF0194_transport"/>
</dbReference>
<evidence type="ECO:0000256" key="2">
    <source>
        <dbReference type="ARBA" id="ARBA00023054"/>
    </source>
</evidence>
<proteinExistence type="predicted"/>
<keyword evidence="4" id="KW-1185">Reference proteome</keyword>
<dbReference type="Gene3D" id="2.40.30.170">
    <property type="match status" value="1"/>
</dbReference>